<dbReference type="InterPro" id="IPR045031">
    <property type="entry name" value="DHP_synth-like"/>
</dbReference>
<name>D9QRZ7_ACEAZ</name>
<dbReference type="PANTHER" id="PTHR20941">
    <property type="entry name" value="FOLATE SYNTHESIS PROTEINS"/>
    <property type="match status" value="1"/>
</dbReference>
<dbReference type="GO" id="GO:0046654">
    <property type="term" value="P:tetrahydrofolate biosynthetic process"/>
    <property type="evidence" value="ECO:0007669"/>
    <property type="project" value="UniProtKB-UniPathway"/>
</dbReference>
<comment type="cofactor">
    <cofactor evidence="2">
        <name>Mg(2+)</name>
        <dbReference type="ChEBI" id="CHEBI:18420"/>
    </cofactor>
</comment>
<evidence type="ECO:0000256" key="4">
    <source>
        <dbReference type="ARBA" id="ARBA00009503"/>
    </source>
</evidence>
<dbReference type="Proteomes" id="UP000001661">
    <property type="component" value="Chromosome"/>
</dbReference>
<evidence type="ECO:0000256" key="2">
    <source>
        <dbReference type="ARBA" id="ARBA00001946"/>
    </source>
</evidence>
<evidence type="ECO:0000313" key="14">
    <source>
        <dbReference type="EMBL" id="ADL13288.1"/>
    </source>
</evidence>
<evidence type="ECO:0000256" key="3">
    <source>
        <dbReference type="ARBA" id="ARBA00004763"/>
    </source>
</evidence>
<comment type="similarity">
    <text evidence="4">Belongs to the DHPS family.</text>
</comment>
<dbReference type="GO" id="GO:0004156">
    <property type="term" value="F:dihydropteroate synthase activity"/>
    <property type="evidence" value="ECO:0007669"/>
    <property type="project" value="UniProtKB-EC"/>
</dbReference>
<dbReference type="eggNOG" id="COG0294">
    <property type="taxonomic scope" value="Bacteria"/>
</dbReference>
<comment type="pathway">
    <text evidence="3">Cofactor biosynthesis; tetrahydrofolate biosynthesis; 7,8-dihydrofolate from 2-amino-4-hydroxy-6-hydroxymethyl-7,8-dihydropteridine diphosphate and 4-aminobenzoate: step 1/2.</text>
</comment>
<sequence>MQQARVLEIKDEASFKEELEELGTDKSGINIMAPKSQYYLIKLKDIPLKAALILKQEMLSKGGEVALPREGAGLQVEETDLILMGTRSIYKKVEKVLRQQPFGLREIGELILETLDSYQSELGSISGSNYEFNFGKRTYIMGILNVTPDSFSDGGEYNDFDTAVERAQEMIDNGADIIDIGGESTRPGSDPLPLEEELERVIPVIEYLTPRIDVPISVDTYKSEVGRRALEAGADIINDITGFKEDPKLAEVAAEYDAPVILMHIQGRPKNMQQNPSYEDLISEILNYLQESIDVGLEAGIKREKIIVDPGIGFGKTTDHNLEIMQRLGEFKSLGQPILLGTSRKSMIGNTLDLPVDQRVEGTGATVSIGIANGADIVRVHDVKEMARVAKMTDAMVRR</sequence>
<dbReference type="EMBL" id="CP002105">
    <property type="protein sequence ID" value="ADL13288.1"/>
    <property type="molecule type" value="Genomic_DNA"/>
</dbReference>
<dbReference type="GO" id="GO:0046656">
    <property type="term" value="P:folic acid biosynthetic process"/>
    <property type="evidence" value="ECO:0007669"/>
    <property type="project" value="UniProtKB-KW"/>
</dbReference>
<dbReference type="Gene3D" id="3.20.20.20">
    <property type="entry name" value="Dihydropteroate synthase-like"/>
    <property type="match status" value="1"/>
</dbReference>
<dbReference type="FunFam" id="3.20.20.20:FF:000006">
    <property type="entry name" value="Dihydropteroate synthase"/>
    <property type="match status" value="1"/>
</dbReference>
<feature type="domain" description="Pterin-binding" evidence="13">
    <location>
        <begin position="138"/>
        <end position="391"/>
    </location>
</feature>
<dbReference type="EC" id="2.5.1.15" evidence="5"/>
<dbReference type="UniPathway" id="UPA00077">
    <property type="reaction ID" value="UER00156"/>
</dbReference>
<protein>
    <recommendedName>
        <fullName evidence="6">Dihydropteroate synthase</fullName>
        <ecNumber evidence="5">2.5.1.15</ecNumber>
    </recommendedName>
    <alternativeName>
        <fullName evidence="11">Dihydropteroate pyrophosphorylase</fullName>
    </alternativeName>
</protein>
<dbReference type="OrthoDB" id="9811744at2"/>
<dbReference type="CDD" id="cd00739">
    <property type="entry name" value="DHPS"/>
    <property type="match status" value="1"/>
</dbReference>
<keyword evidence="10" id="KW-0289">Folate biosynthesis</keyword>
<dbReference type="NCBIfam" id="TIGR01496">
    <property type="entry name" value="DHPS"/>
    <property type="match status" value="1"/>
</dbReference>
<dbReference type="PROSITE" id="PS50972">
    <property type="entry name" value="PTERIN_BINDING"/>
    <property type="match status" value="1"/>
</dbReference>
<dbReference type="Pfam" id="PF00809">
    <property type="entry name" value="Pterin_bind"/>
    <property type="match status" value="1"/>
</dbReference>
<dbReference type="HOGENOM" id="CLU_008023_1_0_9"/>
<dbReference type="RefSeq" id="WP_013278733.1">
    <property type="nucleotide sequence ID" value="NC_014378.1"/>
</dbReference>
<evidence type="ECO:0000256" key="1">
    <source>
        <dbReference type="ARBA" id="ARBA00000012"/>
    </source>
</evidence>
<keyword evidence="9" id="KW-0460">Magnesium</keyword>
<keyword evidence="8" id="KW-0479">Metal-binding</keyword>
<evidence type="ECO:0000313" key="15">
    <source>
        <dbReference type="Proteomes" id="UP000001661"/>
    </source>
</evidence>
<organism evidence="14 15">
    <name type="scientific">Acetohalobium arabaticum (strain ATCC 49924 / DSM 5501 / Z-7288)</name>
    <dbReference type="NCBI Taxonomy" id="574087"/>
    <lineage>
        <taxon>Bacteria</taxon>
        <taxon>Bacillati</taxon>
        <taxon>Bacillota</taxon>
        <taxon>Clostridia</taxon>
        <taxon>Halanaerobiales</taxon>
        <taxon>Halobacteroidaceae</taxon>
        <taxon>Acetohalobium</taxon>
    </lineage>
</organism>
<evidence type="ECO:0000256" key="7">
    <source>
        <dbReference type="ARBA" id="ARBA00022679"/>
    </source>
</evidence>
<reference evidence="14 15" key="1">
    <citation type="journal article" date="2010" name="Stand. Genomic Sci.">
        <title>Complete genome sequence of Acetohalobium arabaticum type strain (Z-7288).</title>
        <authorList>
            <person name="Sikorski J."/>
            <person name="Lapidus A."/>
            <person name="Chertkov O."/>
            <person name="Lucas S."/>
            <person name="Copeland A."/>
            <person name="Glavina Del Rio T."/>
            <person name="Nolan M."/>
            <person name="Tice H."/>
            <person name="Cheng J.F."/>
            <person name="Han C."/>
            <person name="Brambilla E."/>
            <person name="Pitluck S."/>
            <person name="Liolios K."/>
            <person name="Ivanova N."/>
            <person name="Mavromatis K."/>
            <person name="Mikhailova N."/>
            <person name="Pati A."/>
            <person name="Bruce D."/>
            <person name="Detter C."/>
            <person name="Tapia R."/>
            <person name="Goodwin L."/>
            <person name="Chen A."/>
            <person name="Palaniappan K."/>
            <person name="Land M."/>
            <person name="Hauser L."/>
            <person name="Chang Y.J."/>
            <person name="Jeffries C.D."/>
            <person name="Rohde M."/>
            <person name="Goker M."/>
            <person name="Spring S."/>
            <person name="Woyke T."/>
            <person name="Bristow J."/>
            <person name="Eisen J.A."/>
            <person name="Markowitz V."/>
            <person name="Hugenholtz P."/>
            <person name="Kyrpides N.C."/>
            <person name="Klenk H.P."/>
        </authorList>
    </citation>
    <scope>NUCLEOTIDE SEQUENCE [LARGE SCALE GENOMIC DNA]</scope>
    <source>
        <strain evidence="15">ATCC 49924 / DSM 5501 / Z-7288</strain>
    </source>
</reference>
<evidence type="ECO:0000256" key="9">
    <source>
        <dbReference type="ARBA" id="ARBA00022842"/>
    </source>
</evidence>
<evidence type="ECO:0000256" key="10">
    <source>
        <dbReference type="ARBA" id="ARBA00022909"/>
    </source>
</evidence>
<dbReference type="PROSITE" id="PS00792">
    <property type="entry name" value="DHPS_1"/>
    <property type="match status" value="1"/>
</dbReference>
<dbReference type="GO" id="GO:0046872">
    <property type="term" value="F:metal ion binding"/>
    <property type="evidence" value="ECO:0007669"/>
    <property type="project" value="UniProtKB-KW"/>
</dbReference>
<dbReference type="InterPro" id="IPR000489">
    <property type="entry name" value="Pterin-binding_dom"/>
</dbReference>
<keyword evidence="15" id="KW-1185">Reference proteome</keyword>
<evidence type="ECO:0000256" key="8">
    <source>
        <dbReference type="ARBA" id="ARBA00022723"/>
    </source>
</evidence>
<evidence type="ECO:0000256" key="12">
    <source>
        <dbReference type="ARBA" id="ARBA00053449"/>
    </source>
</evidence>
<keyword evidence="7 14" id="KW-0808">Transferase</keyword>
<dbReference type="PANTHER" id="PTHR20941:SF1">
    <property type="entry name" value="FOLIC ACID SYNTHESIS PROTEIN FOL1"/>
    <property type="match status" value="1"/>
</dbReference>
<comment type="catalytic activity">
    <reaction evidence="1">
        <text>(7,8-dihydropterin-6-yl)methyl diphosphate + 4-aminobenzoate = 7,8-dihydropteroate + diphosphate</text>
        <dbReference type="Rhea" id="RHEA:19949"/>
        <dbReference type="ChEBI" id="CHEBI:17836"/>
        <dbReference type="ChEBI" id="CHEBI:17839"/>
        <dbReference type="ChEBI" id="CHEBI:33019"/>
        <dbReference type="ChEBI" id="CHEBI:72950"/>
        <dbReference type="EC" id="2.5.1.15"/>
    </reaction>
</comment>
<dbReference type="STRING" id="574087.Acear_1783"/>
<evidence type="ECO:0000256" key="11">
    <source>
        <dbReference type="ARBA" id="ARBA00030193"/>
    </source>
</evidence>
<proteinExistence type="inferred from homology"/>
<dbReference type="SUPFAM" id="SSF51717">
    <property type="entry name" value="Dihydropteroate synthetase-like"/>
    <property type="match status" value="1"/>
</dbReference>
<dbReference type="PROSITE" id="PS00793">
    <property type="entry name" value="DHPS_2"/>
    <property type="match status" value="1"/>
</dbReference>
<comment type="function">
    <text evidence="12">Catalyzes the condensation of para-aminobenzoate (pABA) with 6-hydroxymethyl-7,8-dihydropterin diphosphate (DHPt-PP) to form 7,8-dihydropteroate (H2Pte), the immediate precursor of folate derivatives.</text>
</comment>
<dbReference type="KEGG" id="aar:Acear_1783"/>
<gene>
    <name evidence="14" type="ordered locus">Acear_1783</name>
</gene>
<dbReference type="InterPro" id="IPR011005">
    <property type="entry name" value="Dihydropteroate_synth-like_sf"/>
</dbReference>
<evidence type="ECO:0000256" key="6">
    <source>
        <dbReference type="ARBA" id="ARBA00016919"/>
    </source>
</evidence>
<dbReference type="AlphaFoldDB" id="D9QRZ7"/>
<evidence type="ECO:0000259" key="13">
    <source>
        <dbReference type="PROSITE" id="PS50972"/>
    </source>
</evidence>
<dbReference type="GO" id="GO:0005829">
    <property type="term" value="C:cytosol"/>
    <property type="evidence" value="ECO:0007669"/>
    <property type="project" value="TreeGrafter"/>
</dbReference>
<evidence type="ECO:0000256" key="5">
    <source>
        <dbReference type="ARBA" id="ARBA00012458"/>
    </source>
</evidence>
<accession>D9QRZ7</accession>
<dbReference type="InterPro" id="IPR006390">
    <property type="entry name" value="DHP_synth_dom"/>
</dbReference>